<evidence type="ECO:0000256" key="1">
    <source>
        <dbReference type="SAM" id="Phobius"/>
    </source>
</evidence>
<protein>
    <submittedName>
        <fullName evidence="2">MatE protein</fullName>
    </submittedName>
</protein>
<keyword evidence="3" id="KW-1185">Reference proteome</keyword>
<dbReference type="GO" id="GO:0015297">
    <property type="term" value="F:antiporter activity"/>
    <property type="evidence" value="ECO:0007669"/>
    <property type="project" value="InterPro"/>
</dbReference>
<evidence type="ECO:0000313" key="3">
    <source>
        <dbReference type="Proteomes" id="UP000295325"/>
    </source>
</evidence>
<dbReference type="GO" id="GO:0016020">
    <property type="term" value="C:membrane"/>
    <property type="evidence" value="ECO:0007669"/>
    <property type="project" value="InterPro"/>
</dbReference>
<dbReference type="Proteomes" id="UP000295325">
    <property type="component" value="Unassembled WGS sequence"/>
</dbReference>
<comment type="caution">
    <text evidence="2">The sequence shown here is derived from an EMBL/GenBank/DDBJ whole genome shotgun (WGS) entry which is preliminary data.</text>
</comment>
<organism evidence="2 3">
    <name type="scientific">Fonticella tunisiensis</name>
    <dbReference type="NCBI Taxonomy" id="1096341"/>
    <lineage>
        <taxon>Bacteria</taxon>
        <taxon>Bacillati</taxon>
        <taxon>Bacillota</taxon>
        <taxon>Clostridia</taxon>
        <taxon>Eubacteriales</taxon>
        <taxon>Clostridiaceae</taxon>
        <taxon>Fonticella</taxon>
    </lineage>
</organism>
<dbReference type="AlphaFoldDB" id="A0A4R7KXB9"/>
<name>A0A4R7KXB9_9CLOT</name>
<dbReference type="InterPro" id="IPR002528">
    <property type="entry name" value="MATE_fam"/>
</dbReference>
<proteinExistence type="predicted"/>
<keyword evidence="1" id="KW-0812">Transmembrane</keyword>
<gene>
    <name evidence="2" type="ORF">EDD71_10110</name>
</gene>
<dbReference type="Pfam" id="PF01554">
    <property type="entry name" value="MatE"/>
    <property type="match status" value="1"/>
</dbReference>
<dbReference type="EMBL" id="SOAZ01000001">
    <property type="protein sequence ID" value="TDT63586.1"/>
    <property type="molecule type" value="Genomic_DNA"/>
</dbReference>
<sequence>MQPSMGIGAALTSIVEQNLGNNQINRVKEAFKKSFMLTIYISVAGCFLLLKYSMSMKIGRLWLVRLPNIAKDIWDGTDYLPHVFRERLSSITRNSARLVTNLNVTSLALRYILYRQK</sequence>
<keyword evidence="1" id="KW-0472">Membrane</keyword>
<keyword evidence="1" id="KW-1133">Transmembrane helix</keyword>
<feature type="transmembrane region" description="Helical" evidence="1">
    <location>
        <begin position="35"/>
        <end position="52"/>
    </location>
</feature>
<accession>A0A4R7KXB9</accession>
<evidence type="ECO:0000313" key="2">
    <source>
        <dbReference type="EMBL" id="TDT63586.1"/>
    </source>
</evidence>
<dbReference type="GO" id="GO:0042910">
    <property type="term" value="F:xenobiotic transmembrane transporter activity"/>
    <property type="evidence" value="ECO:0007669"/>
    <property type="project" value="InterPro"/>
</dbReference>
<reference evidence="2 3" key="1">
    <citation type="submission" date="2019-03" db="EMBL/GenBank/DDBJ databases">
        <title>Genomic Encyclopedia of Type Strains, Phase IV (KMG-IV): sequencing the most valuable type-strain genomes for metagenomic binning, comparative biology and taxonomic classification.</title>
        <authorList>
            <person name="Goeker M."/>
        </authorList>
    </citation>
    <scope>NUCLEOTIDE SEQUENCE [LARGE SCALE GENOMIC DNA]</scope>
    <source>
        <strain evidence="2 3">DSM 24455</strain>
    </source>
</reference>